<dbReference type="PROSITE" id="PS51186">
    <property type="entry name" value="GNAT"/>
    <property type="match status" value="2"/>
</dbReference>
<protein>
    <submittedName>
        <fullName evidence="4">Ribosomal protein S18 acetylase RimI</fullName>
    </submittedName>
</protein>
<evidence type="ECO:0000256" key="1">
    <source>
        <dbReference type="ARBA" id="ARBA00022679"/>
    </source>
</evidence>
<sequence length="339" mass="37941">MTGLADRVCPPAQASYPGPHLGLRWRSILPQDGPAVYRLILEIEDHDHAIHRTSLRDVADMIAGCTETDWLDVIVGLDAQRTIVAIASVRVMGNLDGVATAIVNAFVHPHWRGRGIGRSLLYWQDARARQMLVEHFGADSDAPAYIANGVDSHMTDRRRLYIAAGYYACRTFQLMYRELEGSEQLPSPRDGYTIVPWGSVPTEQVKALHMDVFTAHFWPHFREQWWNEAMDELVPSWSCLALSPSGELAGYLTVGRPDLRWVLEGRKEAYATLLGVNPDHRGHGLAGLLLRTAIVAASRAGMTRFGLDVDTHNASHAHEIYEHYGFVDERAEVVYAIEH</sequence>
<dbReference type="GO" id="GO:0005840">
    <property type="term" value="C:ribosome"/>
    <property type="evidence" value="ECO:0007669"/>
    <property type="project" value="UniProtKB-KW"/>
</dbReference>
<dbReference type="Pfam" id="PF00583">
    <property type="entry name" value="Acetyltransf_1"/>
    <property type="match status" value="1"/>
</dbReference>
<dbReference type="CDD" id="cd04301">
    <property type="entry name" value="NAT_SF"/>
    <property type="match status" value="2"/>
</dbReference>
<keyword evidence="4" id="KW-0689">Ribosomal protein</keyword>
<dbReference type="InterPro" id="IPR000182">
    <property type="entry name" value="GNAT_dom"/>
</dbReference>
<accession>A0ABY0V768</accession>
<keyword evidence="1" id="KW-0808">Transferase</keyword>
<evidence type="ECO:0000259" key="3">
    <source>
        <dbReference type="PROSITE" id="PS51186"/>
    </source>
</evidence>
<feature type="domain" description="N-acetyltransferase" evidence="3">
    <location>
        <begin position="192"/>
        <end position="339"/>
    </location>
</feature>
<dbReference type="Gene3D" id="3.40.630.30">
    <property type="match status" value="1"/>
</dbReference>
<keyword evidence="5" id="KW-1185">Reference proteome</keyword>
<dbReference type="EMBL" id="LT629792">
    <property type="protein sequence ID" value="SDT92472.1"/>
    <property type="molecule type" value="Genomic_DNA"/>
</dbReference>
<evidence type="ECO:0000256" key="2">
    <source>
        <dbReference type="ARBA" id="ARBA00023315"/>
    </source>
</evidence>
<dbReference type="InterPro" id="IPR016181">
    <property type="entry name" value="Acyl_CoA_acyltransferase"/>
</dbReference>
<proteinExistence type="predicted"/>
<evidence type="ECO:0000313" key="4">
    <source>
        <dbReference type="EMBL" id="SDT92472.1"/>
    </source>
</evidence>
<feature type="domain" description="N-acetyltransferase" evidence="3">
    <location>
        <begin position="23"/>
        <end position="186"/>
    </location>
</feature>
<gene>
    <name evidence="4" type="ORF">SAMN04489714_0943</name>
</gene>
<dbReference type="PANTHER" id="PTHR43420:SF47">
    <property type="entry name" value="N-ACETYLTRANSFERASE DOMAIN-CONTAINING PROTEIN"/>
    <property type="match status" value="1"/>
</dbReference>
<dbReference type="Proteomes" id="UP000198976">
    <property type="component" value="Chromosome I"/>
</dbReference>
<evidence type="ECO:0000313" key="5">
    <source>
        <dbReference type="Proteomes" id="UP000198976"/>
    </source>
</evidence>
<organism evidence="4 5">
    <name type="scientific">Schaalia radingae</name>
    <dbReference type="NCBI Taxonomy" id="131110"/>
    <lineage>
        <taxon>Bacteria</taxon>
        <taxon>Bacillati</taxon>
        <taxon>Actinomycetota</taxon>
        <taxon>Actinomycetes</taxon>
        <taxon>Actinomycetales</taxon>
        <taxon>Actinomycetaceae</taxon>
        <taxon>Schaalia</taxon>
    </lineage>
</organism>
<keyword evidence="2" id="KW-0012">Acyltransferase</keyword>
<name>A0ABY0V768_9ACTO</name>
<dbReference type="PANTHER" id="PTHR43420">
    <property type="entry name" value="ACETYLTRANSFERASE"/>
    <property type="match status" value="1"/>
</dbReference>
<dbReference type="SUPFAM" id="SSF55729">
    <property type="entry name" value="Acyl-CoA N-acyltransferases (Nat)"/>
    <property type="match status" value="2"/>
</dbReference>
<reference evidence="4 5" key="1">
    <citation type="submission" date="2016-10" db="EMBL/GenBank/DDBJ databases">
        <authorList>
            <person name="Varghese N."/>
            <person name="Submissions S."/>
        </authorList>
    </citation>
    <scope>NUCLEOTIDE SEQUENCE [LARGE SCALE GENOMIC DNA]</scope>
    <source>
        <strain evidence="4 5">DSM 9169</strain>
    </source>
</reference>
<dbReference type="InterPro" id="IPR050680">
    <property type="entry name" value="YpeA/RimI_acetyltransf"/>
</dbReference>
<dbReference type="RefSeq" id="WP_058236564.1">
    <property type="nucleotide sequence ID" value="NZ_LT629792.1"/>
</dbReference>
<keyword evidence="4" id="KW-0687">Ribonucleoprotein</keyword>